<dbReference type="GO" id="GO:0051536">
    <property type="term" value="F:iron-sulfur cluster binding"/>
    <property type="evidence" value="ECO:0007669"/>
    <property type="project" value="UniProtKB-KW"/>
</dbReference>
<evidence type="ECO:0000256" key="2">
    <source>
        <dbReference type="ARBA" id="ARBA00023004"/>
    </source>
</evidence>
<dbReference type="NCBIfam" id="NF033668">
    <property type="entry name" value="rSAM_PA0069"/>
    <property type="match status" value="1"/>
</dbReference>
<organism evidence="5 6">
    <name type="scientific">Sphingobacterium phlebotomi</name>
    <dbReference type="NCBI Taxonomy" id="2605433"/>
    <lineage>
        <taxon>Bacteria</taxon>
        <taxon>Pseudomonadati</taxon>
        <taxon>Bacteroidota</taxon>
        <taxon>Sphingobacteriia</taxon>
        <taxon>Sphingobacteriales</taxon>
        <taxon>Sphingobacteriaceae</taxon>
        <taxon>Sphingobacterium</taxon>
    </lineage>
</organism>
<protein>
    <submittedName>
        <fullName evidence="5">PA0069 family radical SAM protein</fullName>
    </submittedName>
</protein>
<name>A0A5D4H486_9SPHI</name>
<dbReference type="InterPro" id="IPR058240">
    <property type="entry name" value="rSAM_sf"/>
</dbReference>
<keyword evidence="1" id="KW-0479">Metal-binding</keyword>
<evidence type="ECO:0000256" key="3">
    <source>
        <dbReference type="ARBA" id="ARBA00023014"/>
    </source>
</evidence>
<reference evidence="5 6" key="1">
    <citation type="submission" date="2019-08" db="EMBL/GenBank/DDBJ databases">
        <title>Phlebobacter frassis gen. nov. sp. nov., a new member of family Sphingobacteriaceae isolated from sand fly rearing media.</title>
        <authorList>
            <person name="Kakumanu M.L."/>
            <person name="Marayati B.F."/>
            <person name="Wada-Katsumata A."/>
            <person name="Wasserberg G."/>
            <person name="Schal C."/>
            <person name="Apperson C.S."/>
            <person name="Ponnusamy L."/>
        </authorList>
    </citation>
    <scope>NUCLEOTIDE SEQUENCE [LARGE SCALE GENOMIC DNA]</scope>
    <source>
        <strain evidence="5 6">SSI9</strain>
    </source>
</reference>
<sequence>MLILLVFLFMDLKEEEYFKGRGAQLNPNNKFFGHSYVQEYIEGLDEPFLSSDSTKIIATYPKAILSKVNSPDLGFYQSLNPYQGCEHGCIYCYARNSHEYWGYSAGLDFERKILVKYNAVELLEKAFDKKSYVPEPVFMSGNTDCYQPIERKLRITRQLLATFLAYKHPVSIISKNVLMLRDLDILAALAERGLVSVSVTINSLREEVRRKMEPRTATAGARLKLMEKLAEKNIPVSLMIAPIVPGINSDEMPALVKRAADVGAKWASYTIVRLNGAIANIFRDWVYKNYPDGAEKIIHGIEACHGGKLNDSQWGRRIRGDGETAEGIRQLFKIAVKKYMGQQAYPALRTDLFERPNRDAQLRLF</sequence>
<keyword evidence="6" id="KW-1185">Reference proteome</keyword>
<evidence type="ECO:0000313" key="6">
    <source>
        <dbReference type="Proteomes" id="UP000322362"/>
    </source>
</evidence>
<evidence type="ECO:0000313" key="5">
    <source>
        <dbReference type="EMBL" id="TYR35417.1"/>
    </source>
</evidence>
<keyword evidence="2" id="KW-0408">Iron</keyword>
<proteinExistence type="predicted"/>
<dbReference type="InterPro" id="IPR007197">
    <property type="entry name" value="rSAM"/>
</dbReference>
<feature type="domain" description="Elp3/MiaA/NifB-like radical SAM core" evidence="4">
    <location>
        <begin position="75"/>
        <end position="301"/>
    </location>
</feature>
<dbReference type="SUPFAM" id="SSF102114">
    <property type="entry name" value="Radical SAM enzymes"/>
    <property type="match status" value="1"/>
</dbReference>
<dbReference type="InterPro" id="IPR040086">
    <property type="entry name" value="MJ0683-like"/>
</dbReference>
<evidence type="ECO:0000259" key="4">
    <source>
        <dbReference type="SMART" id="SM00729"/>
    </source>
</evidence>
<dbReference type="SFLD" id="SFLDG01084">
    <property type="entry name" value="Uncharacterised_Radical_SAM_Su"/>
    <property type="match status" value="1"/>
</dbReference>
<dbReference type="SMART" id="SM00729">
    <property type="entry name" value="Elp3"/>
    <property type="match status" value="1"/>
</dbReference>
<dbReference type="CDD" id="cd01335">
    <property type="entry name" value="Radical_SAM"/>
    <property type="match status" value="1"/>
</dbReference>
<evidence type="ECO:0000256" key="1">
    <source>
        <dbReference type="ARBA" id="ARBA00022723"/>
    </source>
</evidence>
<dbReference type="GO" id="GO:0003824">
    <property type="term" value="F:catalytic activity"/>
    <property type="evidence" value="ECO:0007669"/>
    <property type="project" value="InterPro"/>
</dbReference>
<accession>A0A5D4H486</accession>
<gene>
    <name evidence="5" type="ORF">FXV77_13575</name>
</gene>
<keyword evidence="3" id="KW-0411">Iron-sulfur</keyword>
<dbReference type="EMBL" id="VTAV01000009">
    <property type="protein sequence ID" value="TYR35417.1"/>
    <property type="molecule type" value="Genomic_DNA"/>
</dbReference>
<dbReference type="InterPro" id="IPR006638">
    <property type="entry name" value="Elp3/MiaA/NifB-like_rSAM"/>
</dbReference>
<dbReference type="SFLD" id="SFLDS00029">
    <property type="entry name" value="Radical_SAM"/>
    <property type="match status" value="1"/>
</dbReference>
<dbReference type="Pfam" id="PF04055">
    <property type="entry name" value="Radical_SAM"/>
    <property type="match status" value="1"/>
</dbReference>
<dbReference type="Proteomes" id="UP000322362">
    <property type="component" value="Unassembled WGS sequence"/>
</dbReference>
<dbReference type="Gene3D" id="3.80.30.30">
    <property type="match status" value="1"/>
</dbReference>
<dbReference type="PANTHER" id="PTHR43432:SF3">
    <property type="entry name" value="SLR0285 PROTEIN"/>
    <property type="match status" value="1"/>
</dbReference>
<comment type="caution">
    <text evidence="5">The sequence shown here is derived from an EMBL/GenBank/DDBJ whole genome shotgun (WGS) entry which is preliminary data.</text>
</comment>
<dbReference type="GO" id="GO:0046872">
    <property type="term" value="F:metal ion binding"/>
    <property type="evidence" value="ECO:0007669"/>
    <property type="project" value="UniProtKB-KW"/>
</dbReference>
<dbReference type="AlphaFoldDB" id="A0A5D4H486"/>
<dbReference type="PANTHER" id="PTHR43432">
    <property type="entry name" value="SLR0285 PROTEIN"/>
    <property type="match status" value="1"/>
</dbReference>